<feature type="transmembrane region" description="Helical" evidence="12">
    <location>
        <begin position="421"/>
        <end position="443"/>
    </location>
</feature>
<dbReference type="OrthoDB" id="400707at2"/>
<dbReference type="RefSeq" id="WP_025363187.1">
    <property type="nucleotide sequence ID" value="NZ_CP006681.1"/>
</dbReference>
<dbReference type="InterPro" id="IPR011055">
    <property type="entry name" value="Dup_hybrid_motif"/>
</dbReference>
<protein>
    <submittedName>
        <fullName evidence="16">PTS system beta-glucoside-specific IIBC component</fullName>
    </submittedName>
</protein>
<feature type="domain" description="PTS EIIA type-1" evidence="13">
    <location>
        <begin position="22"/>
        <end position="129"/>
    </location>
</feature>
<keyword evidence="1" id="KW-0813">Transport</keyword>
<dbReference type="PANTHER" id="PTHR30175:SF3">
    <property type="entry name" value="PTS SYSTEM N-ACETYLMURAMIC ACID-SPECIFIC EIIBC COMPONENT"/>
    <property type="match status" value="1"/>
</dbReference>
<evidence type="ECO:0000256" key="2">
    <source>
        <dbReference type="ARBA" id="ARBA00022475"/>
    </source>
</evidence>
<accession>W6A7I9</accession>
<evidence type="ECO:0000256" key="5">
    <source>
        <dbReference type="ARBA" id="ARBA00022683"/>
    </source>
</evidence>
<dbReference type="PANTHER" id="PTHR30175">
    <property type="entry name" value="PHOSPHOTRANSFERASE SYSTEM TRANSPORT PROTEIN"/>
    <property type="match status" value="1"/>
</dbReference>
<keyword evidence="17" id="KW-1185">Reference proteome</keyword>
<feature type="domain" description="PTS EIIB type-1" evidence="14">
    <location>
        <begin position="183"/>
        <end position="265"/>
    </location>
</feature>
<feature type="transmembrane region" description="Helical" evidence="12">
    <location>
        <begin position="542"/>
        <end position="564"/>
    </location>
</feature>
<feature type="transmembrane region" description="Helical" evidence="12">
    <location>
        <begin position="652"/>
        <end position="670"/>
    </location>
</feature>
<dbReference type="HOGENOM" id="CLU_012312_10_0_14"/>
<evidence type="ECO:0000259" key="15">
    <source>
        <dbReference type="PROSITE" id="PS51103"/>
    </source>
</evidence>
<dbReference type="InterPro" id="IPR050558">
    <property type="entry name" value="PTS_Sugar-Specific_Components"/>
</dbReference>
<dbReference type="InterPro" id="IPR018113">
    <property type="entry name" value="PTrfase_EIIB_Cys"/>
</dbReference>
<feature type="coiled-coil region" evidence="11">
    <location>
        <begin position="717"/>
        <end position="751"/>
    </location>
</feature>
<feature type="transmembrane region" description="Helical" evidence="12">
    <location>
        <begin position="602"/>
        <end position="621"/>
    </location>
</feature>
<dbReference type="GO" id="GO:0009401">
    <property type="term" value="P:phosphoenolpyruvate-dependent sugar phosphotransferase system"/>
    <property type="evidence" value="ECO:0007669"/>
    <property type="project" value="UniProtKB-KW"/>
</dbReference>
<dbReference type="Gene3D" id="3.30.1360.60">
    <property type="entry name" value="Glucose permease domain IIB"/>
    <property type="match status" value="1"/>
</dbReference>
<evidence type="ECO:0000256" key="10">
    <source>
        <dbReference type="PROSITE-ProRule" id="PRU00421"/>
    </source>
</evidence>
<evidence type="ECO:0000259" key="13">
    <source>
        <dbReference type="PROSITE" id="PS51093"/>
    </source>
</evidence>
<keyword evidence="4" id="KW-0808">Transferase</keyword>
<evidence type="ECO:0000259" key="14">
    <source>
        <dbReference type="PROSITE" id="PS51098"/>
    </source>
</evidence>
<dbReference type="PROSITE" id="PS51098">
    <property type="entry name" value="PTS_EIIB_TYPE_1"/>
    <property type="match status" value="1"/>
</dbReference>
<evidence type="ECO:0000256" key="7">
    <source>
        <dbReference type="ARBA" id="ARBA00022777"/>
    </source>
</evidence>
<dbReference type="GO" id="GO:0005886">
    <property type="term" value="C:plasma membrane"/>
    <property type="evidence" value="ECO:0007669"/>
    <property type="project" value="TreeGrafter"/>
</dbReference>
<feature type="transmembrane region" description="Helical" evidence="12">
    <location>
        <begin position="368"/>
        <end position="387"/>
    </location>
</feature>
<evidence type="ECO:0000313" key="17">
    <source>
        <dbReference type="Proteomes" id="UP000019267"/>
    </source>
</evidence>
<dbReference type="PROSITE" id="PS00371">
    <property type="entry name" value="PTS_EIIA_TYPE_1_HIS"/>
    <property type="match status" value="1"/>
</dbReference>
<dbReference type="PROSITE" id="PS51093">
    <property type="entry name" value="PTS_EIIA_TYPE_1"/>
    <property type="match status" value="1"/>
</dbReference>
<dbReference type="PATRIC" id="fig|1276246.3.peg.610"/>
<keyword evidence="9 12" id="KW-0472">Membrane</keyword>
<evidence type="ECO:0000256" key="3">
    <source>
        <dbReference type="ARBA" id="ARBA00022597"/>
    </source>
</evidence>
<reference evidence="16 17" key="1">
    <citation type="journal article" date="2014" name="Genome Biol. Evol.">
        <title>Molecular evolution of the substrate utilization strategies and putative virulence factors in mosquito-associated Spiroplasma species.</title>
        <authorList>
            <person name="Chang T.H."/>
            <person name="Lo W.S."/>
            <person name="Ku C."/>
            <person name="Chen L.L."/>
            <person name="Kuo C.H."/>
        </authorList>
    </citation>
    <scope>NUCLEOTIDE SEQUENCE [LARGE SCALE GENOMIC DNA]</scope>
    <source>
        <strain evidence="16">AES-1</strain>
    </source>
</reference>
<dbReference type="CDD" id="cd00212">
    <property type="entry name" value="PTS_IIB_glc"/>
    <property type="match status" value="1"/>
</dbReference>
<dbReference type="GO" id="GO:0090588">
    <property type="term" value="F:protein-phosphocysteine-N-acetylmuramate phosphotransferase system transporter activity"/>
    <property type="evidence" value="ECO:0007669"/>
    <property type="project" value="TreeGrafter"/>
</dbReference>
<dbReference type="Gene3D" id="2.70.70.10">
    <property type="entry name" value="Glucose Permease (Domain IIA)"/>
    <property type="match status" value="1"/>
</dbReference>
<feature type="transmembrane region" description="Helical" evidence="12">
    <location>
        <begin position="464"/>
        <end position="485"/>
    </location>
</feature>
<feature type="domain" description="PTS EIIC type-1" evidence="15">
    <location>
        <begin position="289"/>
        <end position="687"/>
    </location>
</feature>
<feature type="transmembrane region" description="Helical" evidence="12">
    <location>
        <begin position="294"/>
        <end position="315"/>
    </location>
</feature>
<name>W6A7I9_9MOLU</name>
<dbReference type="PROSITE" id="PS01035">
    <property type="entry name" value="PTS_EIIB_TYPE_1_CYS"/>
    <property type="match status" value="1"/>
</dbReference>
<dbReference type="KEGG" id="scq:SCULI_v1c06110"/>
<keyword evidence="11" id="KW-0175">Coiled coil</keyword>
<dbReference type="InterPro" id="IPR013013">
    <property type="entry name" value="PTS_EIIC_1"/>
</dbReference>
<dbReference type="PROSITE" id="PS51103">
    <property type="entry name" value="PTS_EIIC_TYPE_1"/>
    <property type="match status" value="1"/>
</dbReference>
<proteinExistence type="predicted"/>
<evidence type="ECO:0000256" key="4">
    <source>
        <dbReference type="ARBA" id="ARBA00022679"/>
    </source>
</evidence>
<evidence type="ECO:0000256" key="9">
    <source>
        <dbReference type="ARBA" id="ARBA00023136"/>
    </source>
</evidence>
<dbReference type="InterPro" id="IPR036878">
    <property type="entry name" value="Glu_permease_IIB"/>
</dbReference>
<dbReference type="InterPro" id="IPR001127">
    <property type="entry name" value="PTS_EIIA_1_perm"/>
</dbReference>
<evidence type="ECO:0000256" key="6">
    <source>
        <dbReference type="ARBA" id="ARBA00022692"/>
    </source>
</evidence>
<evidence type="ECO:0000313" key="16">
    <source>
        <dbReference type="EMBL" id="AHI52952.1"/>
    </source>
</evidence>
<dbReference type="Pfam" id="PF00358">
    <property type="entry name" value="PTS_EIIA_1"/>
    <property type="match status" value="1"/>
</dbReference>
<dbReference type="GO" id="GO:0008982">
    <property type="term" value="F:protein-N(PI)-phosphohistidine-sugar phosphotransferase activity"/>
    <property type="evidence" value="ECO:0007669"/>
    <property type="project" value="InterPro"/>
</dbReference>
<dbReference type="STRING" id="1276246.SCULI_v1c06110"/>
<organism evidence="16 17">
    <name type="scientific">Spiroplasma culicicola AES-1</name>
    <dbReference type="NCBI Taxonomy" id="1276246"/>
    <lineage>
        <taxon>Bacteria</taxon>
        <taxon>Bacillati</taxon>
        <taxon>Mycoplasmatota</taxon>
        <taxon>Mollicutes</taxon>
        <taxon>Entomoplasmatales</taxon>
        <taxon>Spiroplasmataceae</taxon>
        <taxon>Spiroplasma</taxon>
    </lineage>
</organism>
<sequence>MNELKLYAPIDCEVESIENLNDGVFSEKMLGDGIFLKPLKDVEEFYSVFSAGSIEQIFNTKHAFFEKSSEGPIVLVHIGLDTVTLKGSPFNYNVTEKQIVNLNSKIVDVNMREIKESNLRTETAIVFDEESFNGWKISNIKKGKVKKGDEILTLTFEGIKREITKIDFKEALEKGLDDRDRFSIIADEIYSLVGGESNYNKYYNCITRLRFDIKDKSKINENEIKKISLVKGFNWSGNELQIIFGGAVNRVREAYDKYIKIKDSGEFDLKTGGKKYLPNKKSFANKAMDMFKGIILPCLPVFLGTALITATKAILEITGVIEVVNTGSIYSNYNIFEVILFTLAYSSSSFLTIFICYSTVRYFNGNGIYGLMVGVIISAPLLFRGILQFAPGTEQAIGMGAWSYPIWQTKSFVEPNGLPVVWLKLGGMPNSLIAGIGAGYLVVKSQNFFTKIIPGNASMVLIPPSIILSVGVSMFLILGPMIGFLETFLGQMVGLLIKVPWGIDRFIFGLLWPMLVITGAHVSLLMIITLPRIMDPGNVNIAIPLLTCIFCSALGQMGVGIGLLFKSKDPKVKENIYGALPASIFGISEPMMYGVNLPNGKAFFYACFATACGSLAIGVTGGNNWPQGGNGILSIINSLGPDASVTSLLSNMFGWIVTLGVGITLSLLLVKNRADEKSIISSTNRYIRRLFTKNNIVLPQVVEKNMTALEQLMTKENKKLIKDLEQKYSKLRTLEIKISKLEIDLNSKRNVLSKKFNKLRGKKDQATLITLLEKINEIQNSTITKKYVDQANILKKEIDQLNIQYNTLLDNLTKLYELIIVDVKKPLNYEFIDEFTKMYFNGVQSMNIYFDNVKSQKVNINKKDLYNLNIQ</sequence>
<keyword evidence="2" id="KW-1003">Cell membrane</keyword>
<gene>
    <name evidence="16" type="ORF">SCULI_v1c06110</name>
</gene>
<dbReference type="EMBL" id="CP006681">
    <property type="protein sequence ID" value="AHI52952.1"/>
    <property type="molecule type" value="Genomic_DNA"/>
</dbReference>
<feature type="transmembrane region" description="Helical" evidence="12">
    <location>
        <begin position="335"/>
        <end position="356"/>
    </location>
</feature>
<dbReference type="Proteomes" id="UP000019267">
    <property type="component" value="Chromosome"/>
</dbReference>
<evidence type="ECO:0000256" key="12">
    <source>
        <dbReference type="SAM" id="Phobius"/>
    </source>
</evidence>
<dbReference type="GO" id="GO:0016301">
    <property type="term" value="F:kinase activity"/>
    <property type="evidence" value="ECO:0007669"/>
    <property type="project" value="UniProtKB-KW"/>
</dbReference>
<keyword evidence="7" id="KW-0418">Kinase</keyword>
<feature type="coiled-coil region" evidence="11">
    <location>
        <begin position="784"/>
        <end position="818"/>
    </location>
</feature>
<keyword evidence="5" id="KW-0598">Phosphotransferase system</keyword>
<dbReference type="AlphaFoldDB" id="W6A7I9"/>
<feature type="transmembrane region" description="Helical" evidence="12">
    <location>
        <begin position="505"/>
        <end position="530"/>
    </location>
</feature>
<dbReference type="eggNOG" id="COG1264">
    <property type="taxonomic scope" value="Bacteria"/>
</dbReference>
<keyword evidence="8 12" id="KW-1133">Transmembrane helix</keyword>
<dbReference type="InterPro" id="IPR001996">
    <property type="entry name" value="PTS_IIB_1"/>
</dbReference>
<dbReference type="Pfam" id="PF00367">
    <property type="entry name" value="PTS_EIIB"/>
    <property type="match status" value="1"/>
</dbReference>
<dbReference type="eggNOG" id="COG2190">
    <property type="taxonomic scope" value="Bacteria"/>
</dbReference>
<dbReference type="SUPFAM" id="SSF55604">
    <property type="entry name" value="Glucose permease domain IIB"/>
    <property type="match status" value="1"/>
</dbReference>
<evidence type="ECO:0000256" key="11">
    <source>
        <dbReference type="SAM" id="Coils"/>
    </source>
</evidence>
<feature type="active site" description="Phosphocysteine intermediate; for EIIB activity" evidence="10">
    <location>
        <position position="205"/>
    </location>
</feature>
<keyword evidence="3" id="KW-0762">Sugar transport</keyword>
<evidence type="ECO:0000256" key="1">
    <source>
        <dbReference type="ARBA" id="ARBA00022448"/>
    </source>
</evidence>
<dbReference type="eggNOG" id="COG1263">
    <property type="taxonomic scope" value="Bacteria"/>
</dbReference>
<dbReference type="SUPFAM" id="SSF51261">
    <property type="entry name" value="Duplicated hybrid motif"/>
    <property type="match status" value="1"/>
</dbReference>
<evidence type="ECO:0000256" key="8">
    <source>
        <dbReference type="ARBA" id="ARBA00022989"/>
    </source>
</evidence>
<keyword evidence="6 12" id="KW-0812">Transmembrane</keyword>